<evidence type="ECO:0000256" key="3">
    <source>
        <dbReference type="ARBA" id="ARBA00008827"/>
    </source>
</evidence>
<keyword evidence="13" id="KW-1185">Reference proteome</keyword>
<dbReference type="EMBL" id="JBBJCI010000096">
    <property type="protein sequence ID" value="KAK7248469.1"/>
    <property type="molecule type" value="Genomic_DNA"/>
</dbReference>
<evidence type="ECO:0000256" key="8">
    <source>
        <dbReference type="ARBA" id="ARBA00023034"/>
    </source>
</evidence>
<comment type="similarity">
    <text evidence="3">Belongs to the COPE family.</text>
</comment>
<evidence type="ECO:0000256" key="2">
    <source>
        <dbReference type="ARBA" id="ARBA00004347"/>
    </source>
</evidence>
<keyword evidence="7" id="KW-0653">Protein transport</keyword>
<dbReference type="SUPFAM" id="SSF48452">
    <property type="entry name" value="TPR-like"/>
    <property type="match status" value="1"/>
</dbReference>
<dbReference type="InterPro" id="IPR011990">
    <property type="entry name" value="TPR-like_helical_dom_sf"/>
</dbReference>
<evidence type="ECO:0000256" key="1">
    <source>
        <dbReference type="ARBA" id="ARBA00004255"/>
    </source>
</evidence>
<evidence type="ECO:0000256" key="10">
    <source>
        <dbReference type="ARBA" id="ARBA00023329"/>
    </source>
</evidence>
<evidence type="ECO:0000256" key="11">
    <source>
        <dbReference type="SAM" id="MobiDB-lite"/>
    </source>
</evidence>
<dbReference type="Pfam" id="PF04733">
    <property type="entry name" value="Coatomer_E"/>
    <property type="match status" value="1"/>
</dbReference>
<evidence type="ECO:0000313" key="12">
    <source>
        <dbReference type="EMBL" id="KAK7248469.1"/>
    </source>
</evidence>
<evidence type="ECO:0000256" key="4">
    <source>
        <dbReference type="ARBA" id="ARBA00022448"/>
    </source>
</evidence>
<evidence type="ECO:0000256" key="5">
    <source>
        <dbReference type="ARBA" id="ARBA00022490"/>
    </source>
</evidence>
<keyword evidence="5" id="KW-0963">Cytoplasm</keyword>
<name>A0ABR1G5X0_AURAN</name>
<feature type="region of interest" description="Disordered" evidence="11">
    <location>
        <begin position="329"/>
        <end position="351"/>
    </location>
</feature>
<dbReference type="Proteomes" id="UP001363151">
    <property type="component" value="Unassembled WGS sequence"/>
</dbReference>
<dbReference type="PANTHER" id="PTHR10805">
    <property type="entry name" value="COATOMER SUBUNIT EPSILON"/>
    <property type="match status" value="1"/>
</dbReference>
<comment type="subcellular location">
    <subcellularLocation>
        <location evidence="2">Cytoplasmic vesicle</location>
        <location evidence="2">COPI-coated vesicle membrane</location>
        <topology evidence="2">Peripheral membrane protein</topology>
        <orientation evidence="2">Cytoplasmic side</orientation>
    </subcellularLocation>
    <subcellularLocation>
        <location evidence="1">Golgi apparatus membrane</location>
        <topology evidence="1">Peripheral membrane protein</topology>
        <orientation evidence="1">Cytoplasmic side</orientation>
    </subcellularLocation>
</comment>
<evidence type="ECO:0000256" key="7">
    <source>
        <dbReference type="ARBA" id="ARBA00022927"/>
    </source>
</evidence>
<sequence>MAEPDELYTLRNRFWLGNFSMAIAEGNQLSRLSDVLAVERDEFVYRSYIGLGQYGLVIGEVNEESAMPLQAVKLLAQYLEDPASTKDMVIMTLGEWLGDAASKDHPTVQLVAALVYEKEDLMKEAFTAIRHGQTMEQLALWAQFCLKIHRLDLAQAHLKKLSDADEDATLTQLVSGWVNLATGGEKYKEAAYAFEELIDKFEATLSLLNSLAVCKMHLREWDEAEKLLLQAQSKNVNDADTLINMVTCYAHMGKDEQVRVDGVPLSGVAAGREEHARARVRTSTRSRAASQVIERLQKQMYGQHPNHPYTLKMKKAEAEFDVLAKKYADEAGIDPDDPHGNGNDPQRKPKA</sequence>
<proteinExistence type="inferred from homology"/>
<evidence type="ECO:0000313" key="13">
    <source>
        <dbReference type="Proteomes" id="UP001363151"/>
    </source>
</evidence>
<keyword evidence="8" id="KW-0333">Golgi apparatus</keyword>
<organism evidence="12 13">
    <name type="scientific">Aureococcus anophagefferens</name>
    <name type="common">Harmful bloom alga</name>
    <dbReference type="NCBI Taxonomy" id="44056"/>
    <lineage>
        <taxon>Eukaryota</taxon>
        <taxon>Sar</taxon>
        <taxon>Stramenopiles</taxon>
        <taxon>Ochrophyta</taxon>
        <taxon>Pelagophyceae</taxon>
        <taxon>Pelagomonadales</taxon>
        <taxon>Pelagomonadaceae</taxon>
        <taxon>Aureococcus</taxon>
    </lineage>
</organism>
<keyword evidence="6" id="KW-0931">ER-Golgi transport</keyword>
<accession>A0ABR1G5X0</accession>
<keyword evidence="10" id="KW-0968">Cytoplasmic vesicle</keyword>
<evidence type="ECO:0000256" key="6">
    <source>
        <dbReference type="ARBA" id="ARBA00022892"/>
    </source>
</evidence>
<dbReference type="PANTHER" id="PTHR10805:SF0">
    <property type="entry name" value="COATOMER SUBUNIT EPSILON"/>
    <property type="match status" value="1"/>
</dbReference>
<dbReference type="Gene3D" id="1.25.40.10">
    <property type="entry name" value="Tetratricopeptide repeat domain"/>
    <property type="match status" value="2"/>
</dbReference>
<gene>
    <name evidence="12" type="primary">COPE1</name>
    <name evidence="12" type="ORF">SO694_00168015</name>
</gene>
<evidence type="ECO:0000256" key="9">
    <source>
        <dbReference type="ARBA" id="ARBA00023136"/>
    </source>
</evidence>
<comment type="caution">
    <text evidence="12">The sequence shown here is derived from an EMBL/GenBank/DDBJ whole genome shotgun (WGS) entry which is preliminary data.</text>
</comment>
<protein>
    <submittedName>
        <fullName evidence="12">Retrograde vesicle-mediated transport protein</fullName>
    </submittedName>
</protein>
<reference evidence="12 13" key="1">
    <citation type="submission" date="2024-03" db="EMBL/GenBank/DDBJ databases">
        <title>Aureococcus anophagefferens CCMP1851 and Kratosvirus quantuckense: Draft genome of a second virus-susceptible host strain in the model system.</title>
        <authorList>
            <person name="Chase E."/>
            <person name="Truchon A.R."/>
            <person name="Schepens W."/>
            <person name="Wilhelm S.W."/>
        </authorList>
    </citation>
    <scope>NUCLEOTIDE SEQUENCE [LARGE SCALE GENOMIC DNA]</scope>
    <source>
        <strain evidence="12 13">CCMP1851</strain>
    </source>
</reference>
<keyword evidence="9" id="KW-0472">Membrane</keyword>
<keyword evidence="4" id="KW-0813">Transport</keyword>
<dbReference type="InterPro" id="IPR006822">
    <property type="entry name" value="Coatomer_esu"/>
</dbReference>